<dbReference type="Gene3D" id="1.10.150.130">
    <property type="match status" value="1"/>
</dbReference>
<evidence type="ECO:0000259" key="6">
    <source>
        <dbReference type="PROSITE" id="PS51898"/>
    </source>
</evidence>
<comment type="caution">
    <text evidence="8">The sequence shown here is derived from an EMBL/GenBank/DDBJ whole genome shotgun (WGS) entry which is preliminary data.</text>
</comment>
<keyword evidence="1" id="KW-0229">DNA integration</keyword>
<dbReference type="GO" id="GO:0006310">
    <property type="term" value="P:DNA recombination"/>
    <property type="evidence" value="ECO:0007669"/>
    <property type="project" value="UniProtKB-KW"/>
</dbReference>
<dbReference type="GO" id="GO:0003677">
    <property type="term" value="F:DNA binding"/>
    <property type="evidence" value="ECO:0007669"/>
    <property type="project" value="UniProtKB-UniRule"/>
</dbReference>
<dbReference type="Pfam" id="PF00589">
    <property type="entry name" value="Phage_integrase"/>
    <property type="match status" value="1"/>
</dbReference>
<dbReference type="PROSITE" id="PS51898">
    <property type="entry name" value="TYR_RECOMBINASE"/>
    <property type="match status" value="1"/>
</dbReference>
<keyword evidence="2 4" id="KW-0238">DNA-binding</keyword>
<evidence type="ECO:0000256" key="3">
    <source>
        <dbReference type="ARBA" id="ARBA00023172"/>
    </source>
</evidence>
<evidence type="ECO:0000313" key="9">
    <source>
        <dbReference type="Proteomes" id="UP000188929"/>
    </source>
</evidence>
<gene>
    <name evidence="8" type="ORF">BL253_03810</name>
</gene>
<keyword evidence="3" id="KW-0233">DNA recombination</keyword>
<accession>A0A1V2II42</accession>
<dbReference type="InterPro" id="IPR004107">
    <property type="entry name" value="Integrase_SAM-like_N"/>
</dbReference>
<evidence type="ECO:0000256" key="2">
    <source>
        <dbReference type="ARBA" id="ARBA00023125"/>
    </source>
</evidence>
<evidence type="ECO:0000256" key="1">
    <source>
        <dbReference type="ARBA" id="ARBA00022908"/>
    </source>
</evidence>
<feature type="domain" description="Tyr recombinase" evidence="6">
    <location>
        <begin position="159"/>
        <end position="386"/>
    </location>
</feature>
<proteinExistence type="predicted"/>
<sequence>MPTAREPAADRTGADATGGESADAAPAGEVARLPAPADADLAWDGDAELTAALAERVTQYARAARATSTWRAYDTDLRHFRAWCAARPAAPSAVPASALTVAGYIAALADAGYKPSTIRRRLAAISVAHQLAKAPNPASSPEVATVWDGIRRVHGTRPARKEALETSLLTRVLAAIDEPPADEPLSTGAAAGETAAPAAAGGTVPGSAAAALAAVRDRALLLVGFAGCLRRSELVGLDVADIDVTADGLVLSIHSSKTDQEGAGALVGLAYGSYRPTCPVRAWQAWAAAARLTGGPAFRGINRHGHVGTGRLHPSSVARIVQRRAAAAGLDPADFAGHSLRSGFATAAARAGVADRAIMRQGRWRSASSLDSYVRAGRLFDRDNPSGRVGL</sequence>
<keyword evidence="9" id="KW-1185">Reference proteome</keyword>
<feature type="region of interest" description="Disordered" evidence="5">
    <location>
        <begin position="1"/>
        <end position="27"/>
    </location>
</feature>
<dbReference type="InterPro" id="IPR010998">
    <property type="entry name" value="Integrase_recombinase_N"/>
</dbReference>
<dbReference type="SUPFAM" id="SSF56349">
    <property type="entry name" value="DNA breaking-rejoining enzymes"/>
    <property type="match status" value="1"/>
</dbReference>
<name>A0A1V2II42_9ACTN</name>
<dbReference type="InterPro" id="IPR002104">
    <property type="entry name" value="Integrase_catalytic"/>
</dbReference>
<dbReference type="InterPro" id="IPR044068">
    <property type="entry name" value="CB"/>
</dbReference>
<dbReference type="GO" id="GO:0015074">
    <property type="term" value="P:DNA integration"/>
    <property type="evidence" value="ECO:0007669"/>
    <property type="project" value="UniProtKB-KW"/>
</dbReference>
<dbReference type="InterPro" id="IPR052925">
    <property type="entry name" value="Phage_Integrase-like_Recomb"/>
</dbReference>
<organism evidence="8 9">
    <name type="scientific">Pseudofrankia asymbiotica</name>
    <dbReference type="NCBI Taxonomy" id="1834516"/>
    <lineage>
        <taxon>Bacteria</taxon>
        <taxon>Bacillati</taxon>
        <taxon>Actinomycetota</taxon>
        <taxon>Actinomycetes</taxon>
        <taxon>Frankiales</taxon>
        <taxon>Frankiaceae</taxon>
        <taxon>Pseudofrankia</taxon>
    </lineage>
</organism>
<reference evidence="9" key="1">
    <citation type="submission" date="2016-10" db="EMBL/GenBank/DDBJ databases">
        <title>Frankia sp. NRRL B-16386 Genome sequencing.</title>
        <authorList>
            <person name="Ghodhbane-Gtari F."/>
            <person name="Swanson E."/>
            <person name="Gueddou A."/>
            <person name="Hezbri K."/>
            <person name="Ktari K."/>
            <person name="Nouioui I."/>
            <person name="Morris K."/>
            <person name="Simpson S."/>
            <person name="Abebe-Akele F."/>
            <person name="Thomas K."/>
            <person name="Gtari M."/>
            <person name="Tisa L.S."/>
        </authorList>
    </citation>
    <scope>NUCLEOTIDE SEQUENCE [LARGE SCALE GENOMIC DNA]</scope>
    <source>
        <strain evidence="9">NRRL B-16386</strain>
    </source>
</reference>
<dbReference type="Gene3D" id="1.10.443.10">
    <property type="entry name" value="Intergrase catalytic core"/>
    <property type="match status" value="1"/>
</dbReference>
<evidence type="ECO:0000313" key="8">
    <source>
        <dbReference type="EMBL" id="ONH32853.1"/>
    </source>
</evidence>
<evidence type="ECO:0000256" key="4">
    <source>
        <dbReference type="PROSITE-ProRule" id="PRU01248"/>
    </source>
</evidence>
<dbReference type="Pfam" id="PF02899">
    <property type="entry name" value="Phage_int_SAM_1"/>
    <property type="match status" value="1"/>
</dbReference>
<dbReference type="AlphaFoldDB" id="A0A1V2II42"/>
<evidence type="ECO:0000256" key="5">
    <source>
        <dbReference type="SAM" id="MobiDB-lite"/>
    </source>
</evidence>
<dbReference type="CDD" id="cd00799">
    <property type="entry name" value="INT_Cre_C"/>
    <property type="match status" value="1"/>
</dbReference>
<dbReference type="PANTHER" id="PTHR34605">
    <property type="entry name" value="PHAGE_INTEGRASE DOMAIN-CONTAINING PROTEIN"/>
    <property type="match status" value="1"/>
</dbReference>
<evidence type="ECO:0000259" key="7">
    <source>
        <dbReference type="PROSITE" id="PS51900"/>
    </source>
</evidence>
<dbReference type="RefSeq" id="WP_241834497.1">
    <property type="nucleotide sequence ID" value="NZ_MOMC01000008.1"/>
</dbReference>
<dbReference type="STRING" id="1834516.BL253_03810"/>
<dbReference type="Proteomes" id="UP000188929">
    <property type="component" value="Unassembled WGS sequence"/>
</dbReference>
<dbReference type="PANTHER" id="PTHR34605:SF3">
    <property type="entry name" value="P CELL-TYPE AGGLUTINATION PROTEIN MAP4-LIKE-RELATED"/>
    <property type="match status" value="1"/>
</dbReference>
<feature type="domain" description="Core-binding (CB)" evidence="7">
    <location>
        <begin position="51"/>
        <end position="133"/>
    </location>
</feature>
<dbReference type="InterPro" id="IPR011010">
    <property type="entry name" value="DNA_brk_join_enz"/>
</dbReference>
<dbReference type="SUPFAM" id="SSF47823">
    <property type="entry name" value="lambda integrase-like, N-terminal domain"/>
    <property type="match status" value="1"/>
</dbReference>
<dbReference type="InterPro" id="IPR013762">
    <property type="entry name" value="Integrase-like_cat_sf"/>
</dbReference>
<dbReference type="PROSITE" id="PS51900">
    <property type="entry name" value="CB"/>
    <property type="match status" value="1"/>
</dbReference>
<protein>
    <submittedName>
        <fullName evidence="8">Integrase</fullName>
    </submittedName>
</protein>
<dbReference type="EMBL" id="MOMC01000008">
    <property type="protein sequence ID" value="ONH32853.1"/>
    <property type="molecule type" value="Genomic_DNA"/>
</dbReference>